<feature type="binding site" evidence="2">
    <location>
        <position position="328"/>
    </location>
    <ligand>
        <name>substrate</name>
    </ligand>
</feature>
<feature type="binding site" evidence="2">
    <location>
        <position position="46"/>
    </location>
    <ligand>
        <name>Mg(2+)</name>
        <dbReference type="ChEBI" id="CHEBI:18420"/>
        <label>2</label>
    </ligand>
</feature>
<dbReference type="InterPro" id="IPR010918">
    <property type="entry name" value="PurM-like_C_dom"/>
</dbReference>
<dbReference type="PIRSF" id="PIRSF005303">
    <property type="entry name" value="Thiam_monoph_kin"/>
    <property type="match status" value="1"/>
</dbReference>
<accession>A0A1T4V5Y6</accession>
<dbReference type="Proteomes" id="UP000242432">
    <property type="component" value="Unassembled WGS sequence"/>
</dbReference>
<feature type="domain" description="PurM-like N-terminal" evidence="3">
    <location>
        <begin position="27"/>
        <end position="137"/>
    </location>
</feature>
<dbReference type="Gene3D" id="3.90.650.10">
    <property type="entry name" value="PurM-like C-terminal domain"/>
    <property type="match status" value="1"/>
</dbReference>
<evidence type="ECO:0000259" key="4">
    <source>
        <dbReference type="Pfam" id="PF02769"/>
    </source>
</evidence>
<gene>
    <name evidence="2" type="primary">thiL</name>
    <name evidence="5" type="ORF">SAMN02745213_00869</name>
</gene>
<dbReference type="PANTHER" id="PTHR30270">
    <property type="entry name" value="THIAMINE-MONOPHOSPHATE KINASE"/>
    <property type="match status" value="1"/>
</dbReference>
<dbReference type="GO" id="GO:0000287">
    <property type="term" value="F:magnesium ion binding"/>
    <property type="evidence" value="ECO:0007669"/>
    <property type="project" value="UniProtKB-UniRule"/>
</dbReference>
<comment type="function">
    <text evidence="2">Catalyzes the ATP-dependent phosphorylation of thiamine-monophosphate (TMP) to form thiamine-pyrophosphate (TPP), the active form of vitamin B1.</text>
</comment>
<dbReference type="RefSeq" id="WP_078928399.1">
    <property type="nucleotide sequence ID" value="NZ_FUXX01000010.1"/>
</dbReference>
<feature type="binding site" evidence="2">
    <location>
        <position position="29"/>
    </location>
    <ligand>
        <name>Mg(2+)</name>
        <dbReference type="ChEBI" id="CHEBI:18420"/>
        <label>4</label>
    </ligand>
</feature>
<organism evidence="5 6">
    <name type="scientific">Succinivibrio dextrinosolvens DSM 3072</name>
    <dbReference type="NCBI Taxonomy" id="1123324"/>
    <lineage>
        <taxon>Bacteria</taxon>
        <taxon>Pseudomonadati</taxon>
        <taxon>Pseudomonadota</taxon>
        <taxon>Gammaproteobacteria</taxon>
        <taxon>Aeromonadales</taxon>
        <taxon>Succinivibrionaceae</taxon>
        <taxon>Succinivibrio</taxon>
    </lineage>
</organism>
<sequence length="331" mass="36653">MAISEFELIKKYFTSNDRGEGISLGIGDDCALINIPSEYELAITTDTQNEGIHFFKDTSPFLLGYKSLLVNVSDLAAMGAKPYCFTLSINLPDANEKFLEEFSKGLYSLSSKLNLPLIGGNTSKGPLSISISAYGLVRKNSAMKRANARVNDGIYVTGTLGLPAFAVDLGYRSSQICKLMEKLSLNKEYDSIFDHCYKKGMLIENRCSFSTELSRICSCAIDISDGLVGDISHILKASNVGATINIEDLPKPSEFSTYNLPEDYQDHLCLYGGGDYELLFTMNETNEEKLQKLSESSNVPVKRIGTIKNGSLELLKHGKMLDYREKPFEHF</sequence>
<protein>
    <recommendedName>
        <fullName evidence="2">Thiamine-monophosphate kinase</fullName>
        <shortName evidence="2">TMP kinase</shortName>
        <shortName evidence="2">Thiamine-phosphate kinase</shortName>
        <ecNumber evidence="2">2.7.4.16</ecNumber>
    </recommendedName>
</protein>
<evidence type="ECO:0000256" key="1">
    <source>
        <dbReference type="ARBA" id="ARBA00022977"/>
    </source>
</evidence>
<dbReference type="EMBL" id="FUXX01000010">
    <property type="protein sequence ID" value="SKA60326.1"/>
    <property type="molecule type" value="Genomic_DNA"/>
</dbReference>
<dbReference type="Pfam" id="PF02769">
    <property type="entry name" value="AIRS_C"/>
    <property type="match status" value="1"/>
</dbReference>
<dbReference type="Pfam" id="PF00586">
    <property type="entry name" value="AIRS"/>
    <property type="match status" value="1"/>
</dbReference>
<feature type="binding site" evidence="2">
    <location>
        <position position="29"/>
    </location>
    <ligand>
        <name>Mg(2+)</name>
        <dbReference type="ChEBI" id="CHEBI:18420"/>
        <label>3</label>
    </ligand>
</feature>
<feature type="binding site" evidence="2">
    <location>
        <position position="74"/>
    </location>
    <ligand>
        <name>Mg(2+)</name>
        <dbReference type="ChEBI" id="CHEBI:18420"/>
        <label>3</label>
    </ligand>
</feature>
<evidence type="ECO:0000259" key="3">
    <source>
        <dbReference type="Pfam" id="PF00586"/>
    </source>
</evidence>
<dbReference type="InterPro" id="IPR036921">
    <property type="entry name" value="PurM-like_N_sf"/>
</dbReference>
<dbReference type="GO" id="GO:0009228">
    <property type="term" value="P:thiamine biosynthetic process"/>
    <property type="evidence" value="ECO:0007669"/>
    <property type="project" value="UniProtKB-KW"/>
</dbReference>
<feature type="binding site" evidence="2">
    <location>
        <position position="53"/>
    </location>
    <ligand>
        <name>substrate</name>
    </ligand>
</feature>
<comment type="miscellaneous">
    <text evidence="2">Reaction mechanism of ThiL seems to utilize a direct, inline transfer of the gamma-phosphate of ATP to TMP rather than a phosphorylated enzyme intermediate.</text>
</comment>
<keyword evidence="2" id="KW-0547">Nucleotide-binding</keyword>
<keyword evidence="1 2" id="KW-0784">Thiamine biosynthesis</keyword>
<keyword evidence="2" id="KW-0460">Magnesium</keyword>
<keyword evidence="2" id="KW-0808">Transferase</keyword>
<comment type="pathway">
    <text evidence="2">Cofactor biosynthesis; thiamine diphosphate biosynthesis; thiamine diphosphate from thiamine phosphate: step 1/1.</text>
</comment>
<dbReference type="STRING" id="83771.SAMN02910357_02434"/>
<comment type="similarity">
    <text evidence="2">Belongs to the thiamine-monophosphate kinase family.</text>
</comment>
<name>A0A1T4V5Y6_9GAMM</name>
<dbReference type="NCBIfam" id="TIGR01379">
    <property type="entry name" value="thiL"/>
    <property type="match status" value="1"/>
</dbReference>
<feature type="binding site" evidence="2">
    <location>
        <position position="225"/>
    </location>
    <ligand>
        <name>Mg(2+)</name>
        <dbReference type="ChEBI" id="CHEBI:18420"/>
        <label>5</label>
    </ligand>
</feature>
<dbReference type="InterPro" id="IPR006283">
    <property type="entry name" value="ThiL-like"/>
</dbReference>
<dbReference type="EC" id="2.7.4.16" evidence="2"/>
<feature type="domain" description="PurM-like C-terminal" evidence="4">
    <location>
        <begin position="202"/>
        <end position="310"/>
    </location>
</feature>
<feature type="binding site" evidence="2">
    <location>
        <position position="44"/>
    </location>
    <ligand>
        <name>Mg(2+)</name>
        <dbReference type="ChEBI" id="CHEBI:18420"/>
        <label>4</label>
    </ligand>
</feature>
<feature type="binding site" evidence="2">
    <location>
        <position position="222"/>
    </location>
    <ligand>
        <name>Mg(2+)</name>
        <dbReference type="ChEBI" id="CHEBI:18420"/>
        <label>3</label>
    </ligand>
</feature>
<dbReference type="CDD" id="cd02194">
    <property type="entry name" value="ThiL"/>
    <property type="match status" value="1"/>
</dbReference>
<feature type="binding site" evidence="2">
    <location>
        <position position="46"/>
    </location>
    <ligand>
        <name>Mg(2+)</name>
        <dbReference type="ChEBI" id="CHEBI:18420"/>
        <label>1</label>
    </ligand>
</feature>
<proteinExistence type="inferred from homology"/>
<comment type="caution">
    <text evidence="2">Lacks conserved residue(s) required for the propagation of feature annotation.</text>
</comment>
<feature type="binding site" evidence="2">
    <location>
        <begin position="120"/>
        <end position="121"/>
    </location>
    <ligand>
        <name>ATP</name>
        <dbReference type="ChEBI" id="CHEBI:30616"/>
    </ligand>
</feature>
<dbReference type="InterPro" id="IPR036676">
    <property type="entry name" value="PurM-like_C_sf"/>
</dbReference>
<dbReference type="GO" id="GO:0009030">
    <property type="term" value="F:thiamine-phosphate kinase activity"/>
    <property type="evidence" value="ECO:0007669"/>
    <property type="project" value="UniProtKB-UniRule"/>
</dbReference>
<dbReference type="Gene3D" id="3.30.1330.10">
    <property type="entry name" value="PurM-like, N-terminal domain"/>
    <property type="match status" value="1"/>
</dbReference>
<feature type="binding site" evidence="2">
    <location>
        <position position="145"/>
    </location>
    <ligand>
        <name>ATP</name>
        <dbReference type="ChEBI" id="CHEBI:30616"/>
    </ligand>
</feature>
<reference evidence="6" key="1">
    <citation type="submission" date="2017-02" db="EMBL/GenBank/DDBJ databases">
        <authorList>
            <person name="Varghese N."/>
            <person name="Submissions S."/>
        </authorList>
    </citation>
    <scope>NUCLEOTIDE SEQUENCE [LARGE SCALE GENOMIC DNA]</scope>
    <source>
        <strain evidence="6">DSM 3072</strain>
    </source>
</reference>
<keyword evidence="6" id="KW-1185">Reference proteome</keyword>
<feature type="binding site" evidence="2">
    <location>
        <position position="74"/>
    </location>
    <ligand>
        <name>Mg(2+)</name>
        <dbReference type="ChEBI" id="CHEBI:18420"/>
        <label>2</label>
    </ligand>
</feature>
<dbReference type="UniPathway" id="UPA00060">
    <property type="reaction ID" value="UER00142"/>
</dbReference>
<dbReference type="AlphaFoldDB" id="A0A1T4V5Y6"/>
<evidence type="ECO:0000256" key="2">
    <source>
        <dbReference type="HAMAP-Rule" id="MF_02128"/>
    </source>
</evidence>
<dbReference type="SUPFAM" id="SSF56042">
    <property type="entry name" value="PurM C-terminal domain-like"/>
    <property type="match status" value="1"/>
</dbReference>
<dbReference type="PANTHER" id="PTHR30270:SF0">
    <property type="entry name" value="THIAMINE-MONOPHOSPHATE KINASE"/>
    <property type="match status" value="1"/>
</dbReference>
<evidence type="ECO:0000313" key="6">
    <source>
        <dbReference type="Proteomes" id="UP000242432"/>
    </source>
</evidence>
<feature type="binding site" evidence="2">
    <location>
        <position position="74"/>
    </location>
    <ligand>
        <name>Mg(2+)</name>
        <dbReference type="ChEBI" id="CHEBI:18420"/>
        <label>4</label>
    </ligand>
</feature>
<feature type="binding site" evidence="2">
    <location>
        <position position="224"/>
    </location>
    <ligand>
        <name>ATP</name>
        <dbReference type="ChEBI" id="CHEBI:30616"/>
    </ligand>
</feature>
<dbReference type="InterPro" id="IPR016188">
    <property type="entry name" value="PurM-like_N"/>
</dbReference>
<feature type="binding site" evidence="2">
    <location>
        <position position="45"/>
    </location>
    <ligand>
        <name>Mg(2+)</name>
        <dbReference type="ChEBI" id="CHEBI:18420"/>
        <label>1</label>
    </ligand>
</feature>
<feature type="binding site" evidence="2">
    <location>
        <position position="121"/>
    </location>
    <ligand>
        <name>Mg(2+)</name>
        <dbReference type="ChEBI" id="CHEBI:18420"/>
        <label>1</label>
    </ligand>
</feature>
<comment type="catalytic activity">
    <reaction evidence="2">
        <text>thiamine phosphate + ATP = thiamine diphosphate + ADP</text>
        <dbReference type="Rhea" id="RHEA:15913"/>
        <dbReference type="ChEBI" id="CHEBI:30616"/>
        <dbReference type="ChEBI" id="CHEBI:37575"/>
        <dbReference type="ChEBI" id="CHEBI:58937"/>
        <dbReference type="ChEBI" id="CHEBI:456216"/>
        <dbReference type="EC" id="2.7.4.16"/>
    </reaction>
</comment>
<dbReference type="HAMAP" id="MF_02128">
    <property type="entry name" value="TMP_kinase"/>
    <property type="match status" value="1"/>
</dbReference>
<dbReference type="GO" id="GO:0009229">
    <property type="term" value="P:thiamine diphosphate biosynthetic process"/>
    <property type="evidence" value="ECO:0007669"/>
    <property type="project" value="UniProtKB-UniRule"/>
</dbReference>
<keyword evidence="2" id="KW-0479">Metal-binding</keyword>
<dbReference type="GO" id="GO:0005524">
    <property type="term" value="F:ATP binding"/>
    <property type="evidence" value="ECO:0007669"/>
    <property type="project" value="UniProtKB-UniRule"/>
</dbReference>
<keyword evidence="2 5" id="KW-0418">Kinase</keyword>
<keyword evidence="2" id="KW-0067">ATP-binding</keyword>
<evidence type="ECO:0000313" key="5">
    <source>
        <dbReference type="EMBL" id="SKA60326.1"/>
    </source>
</evidence>
<dbReference type="SUPFAM" id="SSF55326">
    <property type="entry name" value="PurM N-terminal domain-like"/>
    <property type="match status" value="1"/>
</dbReference>